<comment type="caution">
    <text evidence="1">The sequence shown here is derived from an EMBL/GenBank/DDBJ whole genome shotgun (WGS) entry which is preliminary data.</text>
</comment>
<evidence type="ECO:0000313" key="2">
    <source>
        <dbReference type="Proteomes" id="UP000050525"/>
    </source>
</evidence>
<dbReference type="EMBL" id="AKHW03002956">
    <property type="protein sequence ID" value="KYO36495.1"/>
    <property type="molecule type" value="Genomic_DNA"/>
</dbReference>
<gene>
    <name evidence="1" type="ORF">Y1Q_0024223</name>
</gene>
<dbReference type="AlphaFoldDB" id="A0A151NJ07"/>
<organism evidence="1 2">
    <name type="scientific">Alligator mississippiensis</name>
    <name type="common">American alligator</name>
    <dbReference type="NCBI Taxonomy" id="8496"/>
    <lineage>
        <taxon>Eukaryota</taxon>
        <taxon>Metazoa</taxon>
        <taxon>Chordata</taxon>
        <taxon>Craniata</taxon>
        <taxon>Vertebrata</taxon>
        <taxon>Euteleostomi</taxon>
        <taxon>Archelosauria</taxon>
        <taxon>Archosauria</taxon>
        <taxon>Crocodylia</taxon>
        <taxon>Alligatoridae</taxon>
        <taxon>Alligatorinae</taxon>
        <taxon>Alligator</taxon>
    </lineage>
</organism>
<reference evidence="1 2" key="1">
    <citation type="journal article" date="2012" name="Genome Biol.">
        <title>Sequencing three crocodilian genomes to illuminate the evolution of archosaurs and amniotes.</title>
        <authorList>
            <person name="St John J.A."/>
            <person name="Braun E.L."/>
            <person name="Isberg S.R."/>
            <person name="Miles L.G."/>
            <person name="Chong A.Y."/>
            <person name="Gongora J."/>
            <person name="Dalzell P."/>
            <person name="Moran C."/>
            <person name="Bed'hom B."/>
            <person name="Abzhanov A."/>
            <person name="Burgess S.C."/>
            <person name="Cooksey A.M."/>
            <person name="Castoe T.A."/>
            <person name="Crawford N.G."/>
            <person name="Densmore L.D."/>
            <person name="Drew J.C."/>
            <person name="Edwards S.V."/>
            <person name="Faircloth B.C."/>
            <person name="Fujita M.K."/>
            <person name="Greenwold M.J."/>
            <person name="Hoffmann F.G."/>
            <person name="Howard J.M."/>
            <person name="Iguchi T."/>
            <person name="Janes D.E."/>
            <person name="Khan S.Y."/>
            <person name="Kohno S."/>
            <person name="de Koning A.J."/>
            <person name="Lance S.L."/>
            <person name="McCarthy F.M."/>
            <person name="McCormack J.E."/>
            <person name="Merchant M.E."/>
            <person name="Peterson D.G."/>
            <person name="Pollock D.D."/>
            <person name="Pourmand N."/>
            <person name="Raney B.J."/>
            <person name="Roessler K.A."/>
            <person name="Sanford J.R."/>
            <person name="Sawyer R.H."/>
            <person name="Schmidt C.J."/>
            <person name="Triplett E.W."/>
            <person name="Tuberville T.D."/>
            <person name="Venegas-Anaya M."/>
            <person name="Howard J.T."/>
            <person name="Jarvis E.D."/>
            <person name="Guillette L.J.Jr."/>
            <person name="Glenn T.C."/>
            <person name="Green R.E."/>
            <person name="Ray D.A."/>
        </authorList>
    </citation>
    <scope>NUCLEOTIDE SEQUENCE [LARGE SCALE GENOMIC DNA]</scope>
    <source>
        <strain evidence="1">KSC_2009_1</strain>
    </source>
</reference>
<evidence type="ECO:0000313" key="1">
    <source>
        <dbReference type="EMBL" id="KYO36495.1"/>
    </source>
</evidence>
<accession>A0A151NJ07</accession>
<proteinExistence type="predicted"/>
<protein>
    <submittedName>
        <fullName evidence="1">Uncharacterized protein</fullName>
    </submittedName>
</protein>
<name>A0A151NJ07_ALLMI</name>
<keyword evidence="2" id="KW-1185">Reference proteome</keyword>
<dbReference type="Proteomes" id="UP000050525">
    <property type="component" value="Unassembled WGS sequence"/>
</dbReference>
<sequence>MEEETAPAESKIPPMELEVSAVMKPRYQANQEGPGFTLQDWEVVPWKPTDFQVELAAWVKNPKETSASWANRGILLQHYDAWMNRPLAEIIKGLQTLINFTGEHPKFKQIAVVRRLLTDLKKITRCQLWKELRKRGIPIEQIDGKPTSELYQLWKDDKIRETTKDCRTVAAVPSAPPEEEPETMVELYPDLKNLHID</sequence>